<accession>A0ABY5SXZ4</accession>
<dbReference type="GO" id="GO:0016740">
    <property type="term" value="F:transferase activity"/>
    <property type="evidence" value="ECO:0007669"/>
    <property type="project" value="UniProtKB-KW"/>
</dbReference>
<keyword evidence="5" id="KW-1185">Reference proteome</keyword>
<dbReference type="Proteomes" id="UP001064879">
    <property type="component" value="Chromosome"/>
</dbReference>
<dbReference type="PANTHER" id="PTHR12215:SF10">
    <property type="entry name" value="L-AMINOADIPATE-SEMIALDEHYDE DEHYDROGENASE-PHOSPHOPANTETHEINYL TRANSFERASE"/>
    <property type="match status" value="1"/>
</dbReference>
<dbReference type="Gene3D" id="3.90.470.20">
    <property type="entry name" value="4'-phosphopantetheinyl transferase domain"/>
    <property type="match status" value="2"/>
</dbReference>
<sequence>MAFHPSFTELPTDLPVTLILADTSAAAAWAREDDSVLTEQERNYAREFGAEAAATWSAGRVVLRHVLGSHLGQDPATIEIRLDSAGKPRHDDCEFSVSRSRRLVLVAVAEDPVGLDIEAVPDRDVALEAMQMLHASERAELEALPDDEVAAGFVRVWARTEAFLKALSTGLARDPGLDYIGAGTRPQSPHPDVDIHDLEAGIPAGHCAAVAFNR</sequence>
<evidence type="ECO:0000313" key="5">
    <source>
        <dbReference type="Proteomes" id="UP001064879"/>
    </source>
</evidence>
<dbReference type="RefSeq" id="WP_265420103.1">
    <property type="nucleotide sequence ID" value="NZ_CP093443.1"/>
</dbReference>
<dbReference type="InterPro" id="IPR008278">
    <property type="entry name" value="4-PPantetheinyl_Trfase_dom"/>
</dbReference>
<dbReference type="PANTHER" id="PTHR12215">
    <property type="entry name" value="PHOSPHOPANTETHEINE TRANSFERASE"/>
    <property type="match status" value="1"/>
</dbReference>
<name>A0ABY5SXZ4_9MICO</name>
<evidence type="ECO:0000256" key="1">
    <source>
        <dbReference type="ARBA" id="ARBA00010990"/>
    </source>
</evidence>
<comment type="similarity">
    <text evidence="1">Belongs to the P-Pant transferase superfamily. Gsp/Sfp/HetI/AcpT family.</text>
</comment>
<evidence type="ECO:0000256" key="2">
    <source>
        <dbReference type="ARBA" id="ARBA00022679"/>
    </source>
</evidence>
<feature type="domain" description="4'-phosphopantetheinyl transferase" evidence="3">
    <location>
        <begin position="112"/>
        <end position="175"/>
    </location>
</feature>
<dbReference type="SUPFAM" id="SSF56214">
    <property type="entry name" value="4'-phosphopantetheinyl transferase"/>
    <property type="match status" value="2"/>
</dbReference>
<reference evidence="4" key="1">
    <citation type="submission" date="2022-03" db="EMBL/GenBank/DDBJ databases">
        <title>Brevibacterium spongiae sp. nov., isolated from marine sponge.</title>
        <authorList>
            <person name="Li Z."/>
            <person name="Zhang M."/>
        </authorList>
    </citation>
    <scope>NUCLEOTIDE SEQUENCE</scope>
    <source>
        <strain evidence="4">WHS-Z9</strain>
    </source>
</reference>
<dbReference type="InterPro" id="IPR050559">
    <property type="entry name" value="P-Pant_transferase_sf"/>
</dbReference>
<gene>
    <name evidence="4" type="ORF">L1F31_07920</name>
</gene>
<proteinExistence type="inferred from homology"/>
<organism evidence="4 5">
    <name type="scientific">Brevibacterium spongiae</name>
    <dbReference type="NCBI Taxonomy" id="2909672"/>
    <lineage>
        <taxon>Bacteria</taxon>
        <taxon>Bacillati</taxon>
        <taxon>Actinomycetota</taxon>
        <taxon>Actinomycetes</taxon>
        <taxon>Micrococcales</taxon>
        <taxon>Brevibacteriaceae</taxon>
        <taxon>Brevibacterium</taxon>
    </lineage>
</organism>
<dbReference type="InterPro" id="IPR037143">
    <property type="entry name" value="4-PPantetheinyl_Trfase_dom_sf"/>
</dbReference>
<protein>
    <submittedName>
        <fullName evidence="4">4'-phosphopantetheinyl transferase superfamily protein</fullName>
    </submittedName>
</protein>
<dbReference type="EMBL" id="CP093443">
    <property type="protein sequence ID" value="UVI37564.1"/>
    <property type="molecule type" value="Genomic_DNA"/>
</dbReference>
<evidence type="ECO:0000313" key="4">
    <source>
        <dbReference type="EMBL" id="UVI37564.1"/>
    </source>
</evidence>
<keyword evidence="2 4" id="KW-0808">Transferase</keyword>
<evidence type="ECO:0000259" key="3">
    <source>
        <dbReference type="Pfam" id="PF01648"/>
    </source>
</evidence>
<dbReference type="Pfam" id="PF01648">
    <property type="entry name" value="ACPS"/>
    <property type="match status" value="1"/>
</dbReference>